<dbReference type="eggNOG" id="arCOG12210">
    <property type="taxonomic scope" value="Archaea"/>
</dbReference>
<evidence type="ECO:0000313" key="2">
    <source>
        <dbReference type="Proteomes" id="UP000013307"/>
    </source>
</evidence>
<sequence length="73" mass="8175">MEYGIKKIVNNIKNLFPSLDELADTMDPLYAGEALAPSMESGVSVKQEARKEVDVPKYVIYCGLSALFHKKLR</sequence>
<dbReference type="STRING" id="387631.Asulf_02127"/>
<dbReference type="HOGENOM" id="CLU_2695513_0_0_2"/>
<keyword evidence="2" id="KW-1185">Reference proteome</keyword>
<protein>
    <submittedName>
        <fullName evidence="1">Uncharacterized protein</fullName>
    </submittedName>
</protein>
<organism evidence="1 2">
    <name type="scientific">Archaeoglobus sulfaticallidus PM70-1</name>
    <dbReference type="NCBI Taxonomy" id="387631"/>
    <lineage>
        <taxon>Archaea</taxon>
        <taxon>Methanobacteriati</taxon>
        <taxon>Methanobacteriota</taxon>
        <taxon>Archaeoglobi</taxon>
        <taxon>Archaeoglobales</taxon>
        <taxon>Archaeoglobaceae</taxon>
        <taxon>Archaeoglobus</taxon>
    </lineage>
</organism>
<dbReference type="Proteomes" id="UP000013307">
    <property type="component" value="Chromosome"/>
</dbReference>
<evidence type="ECO:0000313" key="1">
    <source>
        <dbReference type="EMBL" id="AGK62083.1"/>
    </source>
</evidence>
<name>N0BGG1_9EURY</name>
<accession>N0BGG1</accession>
<proteinExistence type="predicted"/>
<dbReference type="AlphaFoldDB" id="N0BGG1"/>
<gene>
    <name evidence="1" type="ORF">Asulf_02127</name>
</gene>
<dbReference type="KEGG" id="ast:Asulf_02127"/>
<dbReference type="EMBL" id="CP005290">
    <property type="protein sequence ID" value="AGK62083.1"/>
    <property type="molecule type" value="Genomic_DNA"/>
</dbReference>
<reference evidence="1 2" key="1">
    <citation type="journal article" date="2013" name="Genome Announc.">
        <title>Complete Genome Sequence of the Thermophilic and Facultatively Chemolithoautotrophic Sulfate Reducer Archaeoglobus sulfaticallidus Strain PM70-1T.</title>
        <authorList>
            <person name="Stokke R."/>
            <person name="Hocking W.P."/>
            <person name="Steinsbu B.O."/>
            <person name="Steen I.H."/>
        </authorList>
    </citation>
    <scope>NUCLEOTIDE SEQUENCE [LARGE SCALE GENOMIC DNA]</scope>
    <source>
        <strain evidence="1">PM70-1</strain>
    </source>
</reference>